<comment type="caution">
    <text evidence="4">The sequence shown here is derived from an EMBL/GenBank/DDBJ whole genome shotgun (WGS) entry which is preliminary data.</text>
</comment>
<reference evidence="4" key="1">
    <citation type="submission" date="2019-09" db="EMBL/GenBank/DDBJ databases">
        <title>Characterisation of the sponge microbiome using genome-centric metagenomics.</title>
        <authorList>
            <person name="Engelberts J.P."/>
            <person name="Robbins S.J."/>
            <person name="De Goeij J.M."/>
            <person name="Aranda M."/>
            <person name="Bell S.C."/>
            <person name="Webster N.S."/>
        </authorList>
    </citation>
    <scope>NUCLEOTIDE SEQUENCE</scope>
    <source>
        <strain evidence="4">SB0664_bin_27</strain>
    </source>
</reference>
<dbReference type="SUPFAM" id="SSF53850">
    <property type="entry name" value="Periplasmic binding protein-like II"/>
    <property type="match status" value="1"/>
</dbReference>
<dbReference type="InterPro" id="IPR000914">
    <property type="entry name" value="SBP_5_dom"/>
</dbReference>
<gene>
    <name evidence="4" type="ORF">F4Y42_16095</name>
</gene>
<evidence type="ECO:0000256" key="2">
    <source>
        <dbReference type="SAM" id="SignalP"/>
    </source>
</evidence>
<evidence type="ECO:0000313" key="4">
    <source>
        <dbReference type="EMBL" id="MXY94961.1"/>
    </source>
</evidence>
<dbReference type="Gene3D" id="3.10.105.10">
    <property type="entry name" value="Dipeptide-binding Protein, Domain 3"/>
    <property type="match status" value="1"/>
</dbReference>
<feature type="signal peptide" evidence="2">
    <location>
        <begin position="1"/>
        <end position="22"/>
    </location>
</feature>
<dbReference type="AlphaFoldDB" id="A0A6B0YX23"/>
<organism evidence="4">
    <name type="scientific">Caldilineaceae bacterium SB0664_bin_27</name>
    <dbReference type="NCBI Taxonomy" id="2605260"/>
    <lineage>
        <taxon>Bacteria</taxon>
        <taxon>Bacillati</taxon>
        <taxon>Chloroflexota</taxon>
        <taxon>Caldilineae</taxon>
        <taxon>Caldilineales</taxon>
        <taxon>Caldilineaceae</taxon>
    </lineage>
</organism>
<dbReference type="InterPro" id="IPR039424">
    <property type="entry name" value="SBP_5"/>
</dbReference>
<accession>A0A6B0YX23</accession>
<feature type="chain" id="PRO_5025507545" evidence="2">
    <location>
        <begin position="23"/>
        <end position="664"/>
    </location>
</feature>
<evidence type="ECO:0000256" key="1">
    <source>
        <dbReference type="SAM" id="MobiDB-lite"/>
    </source>
</evidence>
<dbReference type="PANTHER" id="PTHR30290:SF62">
    <property type="entry name" value="OLIGOPEPTIDE ABC TRANSPORTER, PERIPLASMIC OLIGOPEPTIDE-BINDING PROTEIN"/>
    <property type="match status" value="1"/>
</dbReference>
<keyword evidence="2" id="KW-0732">Signal</keyword>
<evidence type="ECO:0000259" key="3">
    <source>
        <dbReference type="Pfam" id="PF00496"/>
    </source>
</evidence>
<dbReference type="PANTHER" id="PTHR30290">
    <property type="entry name" value="PERIPLASMIC BINDING COMPONENT OF ABC TRANSPORTER"/>
    <property type="match status" value="1"/>
</dbReference>
<proteinExistence type="predicted"/>
<dbReference type="EMBL" id="VXRG01000131">
    <property type="protein sequence ID" value="MXY94961.1"/>
    <property type="molecule type" value="Genomic_DNA"/>
</dbReference>
<dbReference type="GO" id="GO:1904680">
    <property type="term" value="F:peptide transmembrane transporter activity"/>
    <property type="evidence" value="ECO:0007669"/>
    <property type="project" value="TreeGrafter"/>
</dbReference>
<sequence length="664" mass="75130">MKPQLRIWALAAIFILLLPMVAACGGAEPAMEEAAAEAAEPETAAESTEAESSSAYNEAPMLAEMVANGELPPVDERLPAEPQVVEPEDRIGTYGGTLRFGEVNPINLWSFATLRMNGLFRYDFSNTQVFMDIAKDYYFSDDFTTLTIELREGHKWSDGEPFTTDDIMFAWEDVAMNEDLSPAGPRSIWRAGGEPAVFTKISDTVVEISFAVPYPIIMNYLGRTGVATDNNVIMPKHWLKQWHIDYNPDAQELAEEEGFETWMQAFNFHNRPPNNFRIDGPTLWAWKNETLTSDRAIVVRNPYFHQVDTAGNQLPYIDRIEAVITGDKEVQTLKASAGEFDFETYYIDMKDMSVFQQGAEQGNYRVEFAQNLFSAELGLMPNRTVKDPVLRELFNNKDFRIALSISIDRESMNDTLFFGLGRPFPATVNPGLSFFKEEWATTHAEYDPERANALLDSVGLTERDSAGYRLRPDGEGRLSMLIHVGVSEGPKIAMAELVRDDWAEVGLEAIVENLGEQGGLFSQRLATNDLQIPTWHLDRNALFGRSLGSNYAVDQTSFWTGTWKDWFRTNGEEGVEPPEEIKRQREIFEQYKLTAVGTEDFDRLGAEYYEYFTSEIPMIGTIGFTPRPVIISNRLHNVPLEGAAWISDNNFYAPFMPSQWFIEE</sequence>
<dbReference type="Gene3D" id="3.40.190.10">
    <property type="entry name" value="Periplasmic binding protein-like II"/>
    <property type="match status" value="1"/>
</dbReference>
<dbReference type="PROSITE" id="PS51257">
    <property type="entry name" value="PROKAR_LIPOPROTEIN"/>
    <property type="match status" value="1"/>
</dbReference>
<name>A0A6B0YX23_9CHLR</name>
<feature type="region of interest" description="Disordered" evidence="1">
    <location>
        <begin position="33"/>
        <end position="54"/>
    </location>
</feature>
<dbReference type="Pfam" id="PF00496">
    <property type="entry name" value="SBP_bac_5"/>
    <property type="match status" value="1"/>
</dbReference>
<dbReference type="GO" id="GO:0015833">
    <property type="term" value="P:peptide transport"/>
    <property type="evidence" value="ECO:0007669"/>
    <property type="project" value="TreeGrafter"/>
</dbReference>
<dbReference type="CDD" id="cd08500">
    <property type="entry name" value="PBP2_NikA_DppA_OppA_like_4"/>
    <property type="match status" value="1"/>
</dbReference>
<feature type="compositionally biased region" description="Low complexity" evidence="1">
    <location>
        <begin position="36"/>
        <end position="54"/>
    </location>
</feature>
<protein>
    <submittedName>
        <fullName evidence="4">ABC transporter substrate-binding protein</fullName>
    </submittedName>
</protein>
<feature type="domain" description="Solute-binding protein family 5" evidence="3">
    <location>
        <begin position="132"/>
        <end position="524"/>
    </location>
</feature>